<dbReference type="InterPro" id="IPR018357">
    <property type="entry name" value="Hexapep_transf_CS"/>
</dbReference>
<keyword evidence="1 3" id="KW-0808">Transferase</keyword>
<dbReference type="Pfam" id="PF00132">
    <property type="entry name" value="Hexapep"/>
    <property type="match status" value="4"/>
</dbReference>
<dbReference type="CDD" id="cd03358">
    <property type="entry name" value="LbH_WxcM_N_like"/>
    <property type="match status" value="1"/>
</dbReference>
<sequence>MQNPQAKLNYFIHKSACVETDKIGSNTRISAFVTIEADVQIGNDVIIHPHVTISSGVTIGDGVEIFPGAYLGKEPKGAGATARKPEFDRIISIGDNCSIGPNSVIYYDVKIGKNTLVGDNASIREKVRIGEFCILSRGVTVNYNTQIGDRTKIMDLTHITGNCEIGNDVFISVLVATTNDRAIGKLEYNEDRIQGPKIEDNVAIGAGANILPGVRIGMGSIVAAAAVVSKDIPAGKMVAGNPARVIKSVNEVD</sequence>
<gene>
    <name evidence="3" type="ORF">C7B77_09155</name>
</gene>
<dbReference type="InterPro" id="IPR001451">
    <property type="entry name" value="Hexapep"/>
</dbReference>
<dbReference type="AlphaFoldDB" id="A0A2T1GHQ8"/>
<dbReference type="PANTHER" id="PTHR43300">
    <property type="entry name" value="ACETYLTRANSFERASE"/>
    <property type="match status" value="1"/>
</dbReference>
<protein>
    <submittedName>
        <fullName evidence="3">Transferase</fullName>
    </submittedName>
</protein>
<keyword evidence="2" id="KW-0677">Repeat</keyword>
<comment type="caution">
    <text evidence="3">The sequence shown here is derived from an EMBL/GenBank/DDBJ whole genome shotgun (WGS) entry which is preliminary data.</text>
</comment>
<dbReference type="RefSeq" id="WP_106303159.1">
    <property type="nucleotide sequence ID" value="NZ_PVWO01000086.1"/>
</dbReference>
<dbReference type="SUPFAM" id="SSF51161">
    <property type="entry name" value="Trimeric LpxA-like enzymes"/>
    <property type="match status" value="2"/>
</dbReference>
<proteinExistence type="predicted"/>
<name>A0A2T1GHQ8_9CYAN</name>
<dbReference type="PROSITE" id="PS00101">
    <property type="entry name" value="HEXAPEP_TRANSFERASES"/>
    <property type="match status" value="3"/>
</dbReference>
<dbReference type="EMBL" id="PVWO01000086">
    <property type="protein sequence ID" value="PSB57215.1"/>
    <property type="molecule type" value="Genomic_DNA"/>
</dbReference>
<evidence type="ECO:0000313" key="4">
    <source>
        <dbReference type="Proteomes" id="UP000238937"/>
    </source>
</evidence>
<organism evidence="3 4">
    <name type="scientific">Chamaesiphon polymorphus CCALA 037</name>
    <dbReference type="NCBI Taxonomy" id="2107692"/>
    <lineage>
        <taxon>Bacteria</taxon>
        <taxon>Bacillati</taxon>
        <taxon>Cyanobacteriota</taxon>
        <taxon>Cyanophyceae</taxon>
        <taxon>Gomontiellales</taxon>
        <taxon>Chamaesiphonaceae</taxon>
        <taxon>Chamaesiphon</taxon>
    </lineage>
</organism>
<dbReference type="Gene3D" id="2.160.10.10">
    <property type="entry name" value="Hexapeptide repeat proteins"/>
    <property type="match status" value="2"/>
</dbReference>
<evidence type="ECO:0000256" key="2">
    <source>
        <dbReference type="ARBA" id="ARBA00022737"/>
    </source>
</evidence>
<accession>A0A2T1GHQ8</accession>
<dbReference type="GO" id="GO:0043886">
    <property type="term" value="F:structural constituent of carboxysome shell"/>
    <property type="evidence" value="ECO:0007669"/>
    <property type="project" value="UniProtKB-ARBA"/>
</dbReference>
<keyword evidence="4" id="KW-1185">Reference proteome</keyword>
<dbReference type="InterPro" id="IPR050179">
    <property type="entry name" value="Trans_hexapeptide_repeat"/>
</dbReference>
<dbReference type="OrthoDB" id="572315at2"/>
<dbReference type="GO" id="GO:0031470">
    <property type="term" value="C:carboxysome"/>
    <property type="evidence" value="ECO:0007669"/>
    <property type="project" value="UniProtKB-ARBA"/>
</dbReference>
<evidence type="ECO:0000313" key="3">
    <source>
        <dbReference type="EMBL" id="PSB57215.1"/>
    </source>
</evidence>
<evidence type="ECO:0000256" key="1">
    <source>
        <dbReference type="ARBA" id="ARBA00022679"/>
    </source>
</evidence>
<dbReference type="Proteomes" id="UP000238937">
    <property type="component" value="Unassembled WGS sequence"/>
</dbReference>
<dbReference type="PANTHER" id="PTHR43300:SF4">
    <property type="entry name" value="ACYL-[ACYL-CARRIER-PROTEIN]--UDP-N-ACETYLGLUCOSAMINE O-ACYLTRANSFERASE"/>
    <property type="match status" value="1"/>
</dbReference>
<reference evidence="3 4" key="1">
    <citation type="submission" date="2018-03" db="EMBL/GenBank/DDBJ databases">
        <title>The ancient ancestry and fast evolution of plastids.</title>
        <authorList>
            <person name="Moore K.R."/>
            <person name="Magnabosco C."/>
            <person name="Momper L."/>
            <person name="Gold D.A."/>
            <person name="Bosak T."/>
            <person name="Fournier G.P."/>
        </authorList>
    </citation>
    <scope>NUCLEOTIDE SEQUENCE [LARGE SCALE GENOMIC DNA]</scope>
    <source>
        <strain evidence="3 4">CCALA 037</strain>
    </source>
</reference>
<dbReference type="GO" id="GO:0016740">
    <property type="term" value="F:transferase activity"/>
    <property type="evidence" value="ECO:0007669"/>
    <property type="project" value="UniProtKB-KW"/>
</dbReference>
<dbReference type="InterPro" id="IPR011004">
    <property type="entry name" value="Trimer_LpxA-like_sf"/>
</dbReference>